<evidence type="ECO:0000256" key="3">
    <source>
        <dbReference type="SAM" id="MobiDB-lite"/>
    </source>
</evidence>
<evidence type="ECO:0000313" key="5">
    <source>
        <dbReference type="EMBL" id="AAV68602.1"/>
    </source>
</evidence>
<dbReference type="OrthoDB" id="340962at2759"/>
<dbReference type="EMBL" id="CAID01000003">
    <property type="protein sequence ID" value="CAL52877.1"/>
    <property type="molecule type" value="Genomic_DNA"/>
</dbReference>
<dbReference type="Pfam" id="PF16899">
    <property type="entry name" value="Cyclin_C_2"/>
    <property type="match status" value="1"/>
</dbReference>
<dbReference type="GO" id="GO:0016538">
    <property type="term" value="F:cyclin-dependent protein serine/threonine kinase regulator activity"/>
    <property type="evidence" value="ECO:0007669"/>
    <property type="project" value="InterPro"/>
</dbReference>
<dbReference type="FunCoup" id="Q5SCB4">
    <property type="interactions" value="1716"/>
</dbReference>
<accession>A0A1Y5I316</accession>
<evidence type="ECO:0000313" key="6">
    <source>
        <dbReference type="EMBL" id="CAL52877.1"/>
    </source>
</evidence>
<feature type="compositionally biased region" description="Low complexity" evidence="3">
    <location>
        <begin position="39"/>
        <end position="52"/>
    </location>
</feature>
<accession>A0A454XL63</accession>
<accession>Q5SCB4</accession>
<dbReference type="EMBL" id="KZ155826">
    <property type="protein sequence ID" value="OUS43831.1"/>
    <property type="molecule type" value="Genomic_DNA"/>
</dbReference>
<dbReference type="Proteomes" id="UP000009170">
    <property type="component" value="Unassembled WGS sequence"/>
</dbReference>
<evidence type="ECO:0000313" key="8">
    <source>
        <dbReference type="Proteomes" id="UP000009170"/>
    </source>
</evidence>
<proteinExistence type="inferred from homology"/>
<dbReference type="Pfam" id="PF00134">
    <property type="entry name" value="Cyclin_N"/>
    <property type="match status" value="1"/>
</dbReference>
<evidence type="ECO:0000313" key="7">
    <source>
        <dbReference type="EMBL" id="OUS43831.1"/>
    </source>
</evidence>
<dbReference type="STRING" id="70448.Q5SCB4"/>
<evidence type="ECO:0000256" key="1">
    <source>
        <dbReference type="ARBA" id="ARBA00023127"/>
    </source>
</evidence>
<gene>
    <name evidence="5" type="primary">CycH</name>
    <name evidence="7" type="ORF">BE221DRAFT_193940</name>
    <name evidence="6" type="ORF">OT_ostta03g02270</name>
</gene>
<dbReference type="SMART" id="SM00385">
    <property type="entry name" value="CYCLIN"/>
    <property type="match status" value="1"/>
</dbReference>
<dbReference type="PANTHER" id="PTHR10026">
    <property type="entry name" value="CYCLIN"/>
    <property type="match status" value="1"/>
</dbReference>
<dbReference type="SUPFAM" id="SSF47954">
    <property type="entry name" value="Cyclin-like"/>
    <property type="match status" value="2"/>
</dbReference>
<dbReference type="RefSeq" id="XP_003078137.1">
    <property type="nucleotide sequence ID" value="XM_003078089.1"/>
</dbReference>
<reference evidence="6 8" key="2">
    <citation type="journal article" date="2006" name="Proc. Natl. Acad. Sci. U.S.A.">
        <title>Genome analysis of the smallest free-living eukaryote Ostreococcus tauri unveils many unique features.</title>
        <authorList>
            <person name="Derelle E."/>
            <person name="Ferraz C."/>
            <person name="Rombauts S."/>
            <person name="Rouze P."/>
            <person name="Worden A.Z."/>
            <person name="Robbens S."/>
            <person name="Partensky F."/>
            <person name="Degroeve S."/>
            <person name="Echeynie S."/>
            <person name="Cooke R."/>
            <person name="Saeys Y."/>
            <person name="Wuyts J."/>
            <person name="Jabbari K."/>
            <person name="Bowler C."/>
            <person name="Panaud O."/>
            <person name="Piegu B."/>
            <person name="Ball S.G."/>
            <person name="Ral J.-P."/>
            <person name="Bouget F.-Y."/>
            <person name="Piganeau G."/>
            <person name="De Baets B."/>
            <person name="Picard A."/>
            <person name="Delseny M."/>
            <person name="Demaille J."/>
            <person name="Van de Peer Y."/>
            <person name="Moreau H."/>
        </authorList>
    </citation>
    <scope>NUCLEOTIDE SEQUENCE [LARGE SCALE GENOMIC DNA]</scope>
    <source>
        <strain evidence="6 8">OTTH0595</strain>
    </source>
</reference>
<dbReference type="InterPro" id="IPR036915">
    <property type="entry name" value="Cyclin-like_sf"/>
</dbReference>
<reference evidence="6" key="3">
    <citation type="journal article" date="2014" name="BMC Genomics">
        <title>An improved genome of the model marine alga Ostreococcus tauri unfolds by assessing Illumina de novo assemblies.</title>
        <authorList>
            <person name="Blanc-Mathieu R."/>
            <person name="Verhelst B."/>
            <person name="Derelle E."/>
            <person name="Rombauts S."/>
            <person name="Bouget F.Y."/>
            <person name="Carre I."/>
            <person name="Chateau A."/>
            <person name="Eyre-Walker A."/>
            <person name="Grimsley N."/>
            <person name="Moreau H."/>
            <person name="Piegu B."/>
            <person name="Rivals E."/>
            <person name="Schackwitz W."/>
            <person name="Van de Peer Y."/>
            <person name="Piganeau G."/>
        </authorList>
    </citation>
    <scope>NUCLEOTIDE SEQUENCE</scope>
    <source>
        <strain evidence="6">RCC4221</strain>
    </source>
</reference>
<dbReference type="Proteomes" id="UP000195557">
    <property type="component" value="Unassembled WGS sequence"/>
</dbReference>
<feature type="region of interest" description="Disordered" evidence="3">
    <location>
        <begin position="289"/>
        <end position="322"/>
    </location>
</feature>
<dbReference type="OMA" id="RNANEMR"/>
<evidence type="ECO:0000256" key="2">
    <source>
        <dbReference type="RuleBase" id="RU000383"/>
    </source>
</evidence>
<evidence type="ECO:0000259" key="4">
    <source>
        <dbReference type="SMART" id="SM00385"/>
    </source>
</evidence>
<dbReference type="GO" id="GO:0006357">
    <property type="term" value="P:regulation of transcription by RNA polymerase II"/>
    <property type="evidence" value="ECO:0007669"/>
    <property type="project" value="InterPro"/>
</dbReference>
<protein>
    <submittedName>
        <fullName evidence="6">Cyclin C</fullName>
    </submittedName>
    <submittedName>
        <fullName evidence="5">Cyclin H</fullName>
    </submittedName>
</protein>
<dbReference type="AlphaFoldDB" id="Q5SCB4"/>
<dbReference type="Gene3D" id="1.10.472.10">
    <property type="entry name" value="Cyclin-like"/>
    <property type="match status" value="2"/>
</dbReference>
<dbReference type="CDD" id="cd20586">
    <property type="entry name" value="CYCLIN_AcCycH_rpt2"/>
    <property type="match status" value="1"/>
</dbReference>
<dbReference type="KEGG" id="ota:OT_ostta03g02270"/>
<reference evidence="5" key="1">
    <citation type="journal article" date="2005" name="Mol. Biol. Evol.">
        <title>Genome-wide analysis of core cell cycle genes in the unicellular green alga Ostreococcus tauri.</title>
        <authorList>
            <person name="Robbens S."/>
            <person name="Khadaroo B."/>
            <person name="Camasses A."/>
            <person name="Derelle E."/>
            <person name="Ferraz C."/>
            <person name="Inze D."/>
            <person name="Van de Peer Y."/>
            <person name="Moreau H."/>
        </authorList>
    </citation>
    <scope>NUCLEOTIDE SEQUENCE</scope>
</reference>
<sequence>MCDYASSTQREHWLHESVAQVDARRARARVETFERAKASSESSTSAMETEALTPEEERTIVRYHEAKIQSVCGAFALPRKVKNTAVMLFKRFAVDCGTHAQSLKIMMLTSVYVACKVEESYISAEEFCKGVREDPSRVLAAEVTFLSGLKFRLVCYGATRPLDGFLMDVEDGGCKGATSKQLIECRKKALDIVDRLMLTDAPLIRPPGQIALCALRRAARECGASELEKYCEDVGARGTTKAPRGAKLKEILDDIESHVDEGVEPDAAVVKEIDKKLKLWRAKYLAKTPAADDAGDAQKAAKRRKSEQSRQDMIAAEEDALG</sequence>
<dbReference type="InterPro" id="IPR031658">
    <property type="entry name" value="Cyclin_C_2"/>
</dbReference>
<dbReference type="InterPro" id="IPR043198">
    <property type="entry name" value="Cyclin/Ssn8"/>
</dbReference>
<dbReference type="InterPro" id="IPR006671">
    <property type="entry name" value="Cyclin_N"/>
</dbReference>
<name>Q5SCB4_OSTTA</name>
<dbReference type="EMBL" id="AY675100">
    <property type="protein sequence ID" value="AAV68602.1"/>
    <property type="molecule type" value="Genomic_DNA"/>
</dbReference>
<dbReference type="GeneID" id="9833740"/>
<keyword evidence="8" id="KW-1185">Reference proteome</keyword>
<dbReference type="CDD" id="cd20524">
    <property type="entry name" value="CYCLIN_CCNH_rpt1"/>
    <property type="match status" value="1"/>
</dbReference>
<keyword evidence="1 2" id="KW-0195">Cyclin</keyword>
<feature type="domain" description="Cyclin-like" evidence="4">
    <location>
        <begin position="66"/>
        <end position="147"/>
    </location>
</feature>
<comment type="similarity">
    <text evidence="2">Belongs to the cyclin family.</text>
</comment>
<organism evidence="5">
    <name type="scientific">Ostreococcus tauri</name>
    <name type="common">Marine green alga</name>
    <dbReference type="NCBI Taxonomy" id="70448"/>
    <lineage>
        <taxon>Eukaryota</taxon>
        <taxon>Viridiplantae</taxon>
        <taxon>Chlorophyta</taxon>
        <taxon>Mamiellophyceae</taxon>
        <taxon>Mamiellales</taxon>
        <taxon>Bathycoccaceae</taxon>
        <taxon>Ostreococcus</taxon>
    </lineage>
</organism>
<dbReference type="InterPro" id="IPR013763">
    <property type="entry name" value="Cyclin-like_dom"/>
</dbReference>
<feature type="region of interest" description="Disordered" evidence="3">
    <location>
        <begin position="34"/>
        <end position="54"/>
    </location>
</feature>
<reference evidence="7" key="4">
    <citation type="submission" date="2017-04" db="EMBL/GenBank/DDBJ databases">
        <title>Population genomics of picophytoplankton unveils novel chromosome hypervariability.</title>
        <authorList>
            <consortium name="DOE Joint Genome Institute"/>
            <person name="Blanc-Mathieu R."/>
            <person name="Krasovec M."/>
            <person name="Hebrard M."/>
            <person name="Yau S."/>
            <person name="Desgranges E."/>
            <person name="Martin J."/>
            <person name="Schackwitz W."/>
            <person name="Kuo A."/>
            <person name="Salin G."/>
            <person name="Donnadieu C."/>
            <person name="Desdevises Y."/>
            <person name="Sanchez-Ferandin S."/>
            <person name="Moreau H."/>
            <person name="Rivals E."/>
            <person name="Grigoriev I.V."/>
            <person name="Grimsley N."/>
            <person name="Eyre-Walker A."/>
            <person name="Piganeau G."/>
        </authorList>
    </citation>
    <scope>NUCLEOTIDE SEQUENCE [LARGE SCALE GENOMIC DNA]</scope>
    <source>
        <strain evidence="7">RCC 1115</strain>
    </source>
</reference>